<evidence type="ECO:0000313" key="2">
    <source>
        <dbReference type="Proteomes" id="UP001143856"/>
    </source>
</evidence>
<evidence type="ECO:0000313" key="1">
    <source>
        <dbReference type="EMBL" id="KAJ2993672.1"/>
    </source>
</evidence>
<keyword evidence="2" id="KW-1185">Reference proteome</keyword>
<name>A0ACC1PKC1_9PEZI</name>
<dbReference type="Proteomes" id="UP001143856">
    <property type="component" value="Unassembled WGS sequence"/>
</dbReference>
<reference evidence="1" key="1">
    <citation type="submission" date="2022-10" db="EMBL/GenBank/DDBJ databases">
        <title>Genome Sequence of Xylaria curta.</title>
        <authorList>
            <person name="Buettner E."/>
        </authorList>
    </citation>
    <scope>NUCLEOTIDE SEQUENCE</scope>
    <source>
        <strain evidence="1">Babe10</strain>
    </source>
</reference>
<protein>
    <submittedName>
        <fullName evidence="1">Uncharacterized protein</fullName>
    </submittedName>
</protein>
<accession>A0ACC1PKC1</accession>
<comment type="caution">
    <text evidence="1">The sequence shown here is derived from an EMBL/GenBank/DDBJ whole genome shotgun (WGS) entry which is preliminary data.</text>
</comment>
<proteinExistence type="predicted"/>
<gene>
    <name evidence="1" type="ORF">NUW58_g1769</name>
</gene>
<organism evidence="1 2">
    <name type="scientific">Xylaria curta</name>
    <dbReference type="NCBI Taxonomy" id="42375"/>
    <lineage>
        <taxon>Eukaryota</taxon>
        <taxon>Fungi</taxon>
        <taxon>Dikarya</taxon>
        <taxon>Ascomycota</taxon>
        <taxon>Pezizomycotina</taxon>
        <taxon>Sordariomycetes</taxon>
        <taxon>Xylariomycetidae</taxon>
        <taxon>Xylariales</taxon>
        <taxon>Xylariaceae</taxon>
        <taxon>Xylaria</taxon>
    </lineage>
</organism>
<sequence>MFKWYQNAAICYAYLDDATGNDEGSDVPTHAAGFRNSRWFTRGWTLQELLAPPVVVFYSSNWTSIGSRHELAEIIAETTQINIQLFKFGNLNTDKPMSFNDFSIAQRMSWVSQRQTTRIEDQAYCLLGLFGVNMPLTYGEGEQAFVRLQQEIMKESDDQTLFAWGSSYIGPPSDSHTDTNGGILASSPRHFAGLGHIVRSRTDKRYGPYTPTNKGLQISLPLLTTQMAHSILILPKSLANGNVPSLTLTESSHGTIAVLNCQPSDDDQLRIGLHVTMDEEPGHFFRVKEHNGIAFISLRDVRRKATQTDMLIQIRNTTARTLVTPISQANRRVLIRPFTMLASEFELSRKKSKEAWHSEPTGALSSVILDFSSPMPTQELCALEFKNPEGHGFILAIQKRVVLGELNGLECLILENTELPKDEVGARALRAQVKDAVFRSHRPSTNQNSSRGPLKIVAKVTEARRASIINLEARKATSSILGSKDLHGHRSTPLTVQENIVFSLTPSAEN</sequence>
<dbReference type="EMBL" id="JAPDGR010000205">
    <property type="protein sequence ID" value="KAJ2993672.1"/>
    <property type="molecule type" value="Genomic_DNA"/>
</dbReference>